<dbReference type="EMBL" id="VORW01000006">
    <property type="protein sequence ID" value="TXE11171.1"/>
    <property type="molecule type" value="Genomic_DNA"/>
</dbReference>
<evidence type="ECO:0000313" key="4">
    <source>
        <dbReference type="Proteomes" id="UP000321935"/>
    </source>
</evidence>
<evidence type="ECO:0000313" key="3">
    <source>
        <dbReference type="EMBL" id="TXE11171.1"/>
    </source>
</evidence>
<gene>
    <name evidence="3" type="ORF">ESV85_11515</name>
</gene>
<protein>
    <submittedName>
        <fullName evidence="3">YbjQ family protein</fullName>
    </submittedName>
</protein>
<sequence length="218" mass="24465">MTQCPNCKDEIKSGFLKDNHLVNEKQVAFIHDFTENTSESYCGHCINDMLKEAKDNFQEELAQLKIRLETELQHIPIVTIHSPTNWEYNTLGIVTAQSVIGTGLISEIASSWTDFLGKESNIFNSKIKKGEDNCMIILRTKALLMGAHAILGTDIDYSEVGGSKGMLMVCMAGTAIRFTNSSHPGMDIEALEKLQKCKMRLEYMMSKDLGKETLFLFD</sequence>
<dbReference type="Gene3D" id="3.30.110.70">
    <property type="entry name" value="Hypothetical protein apc22750. Chain B"/>
    <property type="match status" value="1"/>
</dbReference>
<evidence type="ECO:0000256" key="1">
    <source>
        <dbReference type="ARBA" id="ARBA00010751"/>
    </source>
</evidence>
<accession>A0A5C7ARY8</accession>
<keyword evidence="2" id="KW-0175">Coiled coil</keyword>
<dbReference type="InterPro" id="IPR002765">
    <property type="entry name" value="UPF0145_YbjQ-like"/>
</dbReference>
<dbReference type="Proteomes" id="UP000321935">
    <property type="component" value="Unassembled WGS sequence"/>
</dbReference>
<comment type="caution">
    <text evidence="3">The sequence shown here is derived from an EMBL/GenBank/DDBJ whole genome shotgun (WGS) entry which is preliminary data.</text>
</comment>
<proteinExistence type="inferred from homology"/>
<comment type="similarity">
    <text evidence="1">Belongs to the UPF0145 family.</text>
</comment>
<dbReference type="SUPFAM" id="SSF117782">
    <property type="entry name" value="YbjQ-like"/>
    <property type="match status" value="1"/>
</dbReference>
<dbReference type="OrthoDB" id="9796448at2"/>
<dbReference type="PANTHER" id="PTHR34068">
    <property type="entry name" value="UPF0145 PROTEIN YBJQ"/>
    <property type="match status" value="1"/>
</dbReference>
<dbReference type="PANTHER" id="PTHR34068:SF1">
    <property type="entry name" value="UPF0145 PROTEIN YBJQ"/>
    <property type="match status" value="1"/>
</dbReference>
<dbReference type="Pfam" id="PF01906">
    <property type="entry name" value="YbjQ_1"/>
    <property type="match status" value="1"/>
</dbReference>
<name>A0A5C7ARY8_9BACT</name>
<evidence type="ECO:0000256" key="2">
    <source>
        <dbReference type="SAM" id="Coils"/>
    </source>
</evidence>
<dbReference type="InterPro" id="IPR035439">
    <property type="entry name" value="UPF0145_dom_sf"/>
</dbReference>
<reference evidence="3 4" key="1">
    <citation type="submission" date="2019-08" db="EMBL/GenBank/DDBJ databases">
        <title>Genomes sequence of Algoriphagus aquimarinus ACAM450.</title>
        <authorList>
            <person name="Bowman J.P."/>
        </authorList>
    </citation>
    <scope>NUCLEOTIDE SEQUENCE [LARGE SCALE GENOMIC DNA]</scope>
    <source>
        <strain evidence="3 4">ACAM 450</strain>
    </source>
</reference>
<dbReference type="RefSeq" id="WP_146917724.1">
    <property type="nucleotide sequence ID" value="NZ_VORW01000006.1"/>
</dbReference>
<dbReference type="AlphaFoldDB" id="A0A5C7ARY8"/>
<organism evidence="3 4">
    <name type="scientific">Algoriphagus aquimarinus</name>
    <dbReference type="NCBI Taxonomy" id="237018"/>
    <lineage>
        <taxon>Bacteria</taxon>
        <taxon>Pseudomonadati</taxon>
        <taxon>Bacteroidota</taxon>
        <taxon>Cytophagia</taxon>
        <taxon>Cytophagales</taxon>
        <taxon>Cyclobacteriaceae</taxon>
        <taxon>Algoriphagus</taxon>
    </lineage>
</organism>
<feature type="coiled-coil region" evidence="2">
    <location>
        <begin position="47"/>
        <end position="74"/>
    </location>
</feature>